<dbReference type="UniPathway" id="UPA00047">
    <property type="reaction ID" value="UER00058"/>
</dbReference>
<dbReference type="InterPro" id="IPR050571">
    <property type="entry name" value="Class-IV_PLP-Dep_Aminotrnsfr"/>
</dbReference>
<evidence type="ECO:0000313" key="14">
    <source>
        <dbReference type="Proteomes" id="UP000185596"/>
    </source>
</evidence>
<dbReference type="STRING" id="1912961.BU204_32250"/>
<evidence type="ECO:0000256" key="10">
    <source>
        <dbReference type="ARBA" id="ARBA00048798"/>
    </source>
</evidence>
<dbReference type="FunFam" id="3.20.10.10:FF:000002">
    <property type="entry name" value="D-alanine aminotransferase"/>
    <property type="match status" value="1"/>
</dbReference>
<comment type="similarity">
    <text evidence="5 12">Belongs to the class-IV pyridoxal-phosphate-dependent aminotransferase family.</text>
</comment>
<dbReference type="GO" id="GO:0009097">
    <property type="term" value="P:isoleucine biosynthetic process"/>
    <property type="evidence" value="ECO:0007669"/>
    <property type="project" value="UniProtKB-UniPathway"/>
</dbReference>
<comment type="catalytic activity">
    <reaction evidence="11 12">
        <text>L-leucine + 2-oxoglutarate = 4-methyl-2-oxopentanoate + L-glutamate</text>
        <dbReference type="Rhea" id="RHEA:18321"/>
        <dbReference type="ChEBI" id="CHEBI:16810"/>
        <dbReference type="ChEBI" id="CHEBI:17865"/>
        <dbReference type="ChEBI" id="CHEBI:29985"/>
        <dbReference type="ChEBI" id="CHEBI:57427"/>
        <dbReference type="EC" id="2.6.1.42"/>
    </reaction>
</comment>
<dbReference type="PANTHER" id="PTHR42743">
    <property type="entry name" value="AMINO-ACID AMINOTRANSFERASE"/>
    <property type="match status" value="1"/>
</dbReference>
<comment type="function">
    <text evidence="12">Acts on leucine, isoleucine and valine.</text>
</comment>
<evidence type="ECO:0000256" key="12">
    <source>
        <dbReference type="RuleBase" id="RU364094"/>
    </source>
</evidence>
<keyword evidence="8 12" id="KW-0663">Pyridoxal phosphate</keyword>
<evidence type="ECO:0000256" key="6">
    <source>
        <dbReference type="ARBA" id="ARBA00022576"/>
    </source>
</evidence>
<dbReference type="GO" id="GO:0052655">
    <property type="term" value="F:L-valine-2-oxoglutarate transaminase activity"/>
    <property type="evidence" value="ECO:0007669"/>
    <property type="project" value="RHEA"/>
</dbReference>
<comment type="pathway">
    <text evidence="3 12">Amino-acid biosynthesis; L-valine biosynthesis; L-valine from pyruvate: step 4/4.</text>
</comment>
<dbReference type="Proteomes" id="UP000185596">
    <property type="component" value="Unassembled WGS sequence"/>
</dbReference>
<sequence length="301" mass="32772">MAEEKAIWLDGELVPWAEANIHVTSYGLYFGIGFFEAIRTFDTPDGPAFFRLDDHLRRLADSAHTYLAKLPYSRSDITAACKKTVKANGLTECLVRPIVFLGDGDHPLAAKWRTTVIAMSRGPYVSLPDEGGVHTKISSFHRMSANSFPPAAKATGQYLNAYLAQSDALGSGYDDALLLNEHGHVVDGWVHNVFVVRDGVVRTPPVSSGALPGITRDTVLTLAREQGLTCAEENLVRTDLYNADEVFLTGTSAGLVPVISVDRRTIGDGKPGEVTRTLADMFGDIVHGRVDLHPEWREPVG</sequence>
<keyword evidence="7 12" id="KW-0808">Transferase</keyword>
<dbReference type="Gene3D" id="3.20.10.10">
    <property type="entry name" value="D-amino Acid Aminotransferase, subunit A, domain 2"/>
    <property type="match status" value="1"/>
</dbReference>
<evidence type="ECO:0000256" key="3">
    <source>
        <dbReference type="ARBA" id="ARBA00004931"/>
    </source>
</evidence>
<dbReference type="Pfam" id="PF01063">
    <property type="entry name" value="Aminotran_4"/>
    <property type="match status" value="1"/>
</dbReference>
<name>A0A1Q8C6G8_9PSEU</name>
<evidence type="ECO:0000256" key="8">
    <source>
        <dbReference type="ARBA" id="ARBA00022898"/>
    </source>
</evidence>
<dbReference type="GO" id="GO:0009099">
    <property type="term" value="P:L-valine biosynthetic process"/>
    <property type="evidence" value="ECO:0007669"/>
    <property type="project" value="UniProtKB-UniPathway"/>
</dbReference>
<proteinExistence type="inferred from homology"/>
<dbReference type="InterPro" id="IPR005785">
    <property type="entry name" value="B_amino_transI"/>
</dbReference>
<dbReference type="EMBL" id="MSIE01000080">
    <property type="protein sequence ID" value="OLF09954.1"/>
    <property type="molecule type" value="Genomic_DNA"/>
</dbReference>
<dbReference type="GO" id="GO:0052654">
    <property type="term" value="F:L-leucine-2-oxoglutarate transaminase activity"/>
    <property type="evidence" value="ECO:0007669"/>
    <property type="project" value="RHEA"/>
</dbReference>
<evidence type="ECO:0000256" key="7">
    <source>
        <dbReference type="ARBA" id="ARBA00022679"/>
    </source>
</evidence>
<comment type="caution">
    <text evidence="13">The sequence shown here is derived from an EMBL/GenBank/DDBJ whole genome shotgun (WGS) entry which is preliminary data.</text>
</comment>
<evidence type="ECO:0000256" key="4">
    <source>
        <dbReference type="ARBA" id="ARBA00005072"/>
    </source>
</evidence>
<dbReference type="EC" id="2.6.1.42" evidence="12"/>
<dbReference type="GO" id="GO:0009098">
    <property type="term" value="P:L-leucine biosynthetic process"/>
    <property type="evidence" value="ECO:0007669"/>
    <property type="project" value="UniProtKB-UniPathway"/>
</dbReference>
<organism evidence="13 14">
    <name type="scientific">Actinophytocola xanthii</name>
    <dbReference type="NCBI Taxonomy" id="1912961"/>
    <lineage>
        <taxon>Bacteria</taxon>
        <taxon>Bacillati</taxon>
        <taxon>Actinomycetota</taxon>
        <taxon>Actinomycetes</taxon>
        <taxon>Pseudonocardiales</taxon>
        <taxon>Pseudonocardiaceae</taxon>
    </lineage>
</organism>
<reference evidence="13 14" key="1">
    <citation type="submission" date="2016-12" db="EMBL/GenBank/DDBJ databases">
        <title>The draft genome sequence of Actinophytocola sp. 11-183.</title>
        <authorList>
            <person name="Wang W."/>
            <person name="Yuan L."/>
        </authorList>
    </citation>
    <scope>NUCLEOTIDE SEQUENCE [LARGE SCALE GENOMIC DNA]</scope>
    <source>
        <strain evidence="13 14">11-183</strain>
    </source>
</reference>
<dbReference type="InterPro" id="IPR001544">
    <property type="entry name" value="Aminotrans_IV"/>
</dbReference>
<evidence type="ECO:0000256" key="11">
    <source>
        <dbReference type="ARBA" id="ARBA00049229"/>
    </source>
</evidence>
<dbReference type="RefSeq" id="WP_075129583.1">
    <property type="nucleotide sequence ID" value="NZ_MSIE01000080.1"/>
</dbReference>
<comment type="cofactor">
    <cofactor evidence="1 12">
        <name>pyridoxal 5'-phosphate</name>
        <dbReference type="ChEBI" id="CHEBI:597326"/>
    </cofactor>
</comment>
<dbReference type="InterPro" id="IPR043131">
    <property type="entry name" value="BCAT-like_N"/>
</dbReference>
<dbReference type="NCBIfam" id="TIGR01122">
    <property type="entry name" value="ilvE_I"/>
    <property type="match status" value="1"/>
</dbReference>
<evidence type="ECO:0000256" key="9">
    <source>
        <dbReference type="ARBA" id="ARBA00048212"/>
    </source>
</evidence>
<keyword evidence="6 12" id="KW-0032">Aminotransferase</keyword>
<dbReference type="AlphaFoldDB" id="A0A1Q8C6G8"/>
<protein>
    <recommendedName>
        <fullName evidence="12">Branched-chain-amino-acid aminotransferase</fullName>
        <shortName evidence="12">BCAT</shortName>
        <ecNumber evidence="12">2.6.1.42</ecNumber>
    </recommendedName>
</protein>
<comment type="pathway">
    <text evidence="4 12">Amino-acid biosynthesis; L-leucine biosynthesis; L-leucine from 3-methyl-2-oxobutanoate: step 4/4.</text>
</comment>
<dbReference type="NCBIfam" id="NF005146">
    <property type="entry name" value="PRK06606.1"/>
    <property type="match status" value="1"/>
</dbReference>
<dbReference type="Gene3D" id="3.30.470.10">
    <property type="match status" value="1"/>
</dbReference>
<comment type="catalytic activity">
    <reaction evidence="9 12">
        <text>L-valine + 2-oxoglutarate = 3-methyl-2-oxobutanoate + L-glutamate</text>
        <dbReference type="Rhea" id="RHEA:24813"/>
        <dbReference type="ChEBI" id="CHEBI:11851"/>
        <dbReference type="ChEBI" id="CHEBI:16810"/>
        <dbReference type="ChEBI" id="CHEBI:29985"/>
        <dbReference type="ChEBI" id="CHEBI:57762"/>
        <dbReference type="EC" id="2.6.1.42"/>
    </reaction>
</comment>
<evidence type="ECO:0000313" key="13">
    <source>
        <dbReference type="EMBL" id="OLF09954.1"/>
    </source>
</evidence>
<keyword evidence="12" id="KW-0100">Branched-chain amino acid biosynthesis</keyword>
<dbReference type="OrthoDB" id="9804984at2"/>
<dbReference type="InterPro" id="IPR036038">
    <property type="entry name" value="Aminotransferase-like"/>
</dbReference>
<accession>A0A1Q8C6G8</accession>
<keyword evidence="12" id="KW-0028">Amino-acid biosynthesis</keyword>
<dbReference type="CDD" id="cd00449">
    <property type="entry name" value="PLPDE_IV"/>
    <property type="match status" value="1"/>
</dbReference>
<dbReference type="UniPathway" id="UPA00049">
    <property type="reaction ID" value="UER00062"/>
</dbReference>
<dbReference type="SUPFAM" id="SSF56752">
    <property type="entry name" value="D-aminoacid aminotransferase-like PLP-dependent enzymes"/>
    <property type="match status" value="1"/>
</dbReference>
<evidence type="ECO:0000256" key="2">
    <source>
        <dbReference type="ARBA" id="ARBA00004824"/>
    </source>
</evidence>
<dbReference type="GO" id="GO:0052656">
    <property type="term" value="F:L-isoleucine-2-oxoglutarate transaminase activity"/>
    <property type="evidence" value="ECO:0007669"/>
    <property type="project" value="RHEA"/>
</dbReference>
<evidence type="ECO:0000256" key="5">
    <source>
        <dbReference type="ARBA" id="ARBA00009320"/>
    </source>
</evidence>
<dbReference type="PANTHER" id="PTHR42743:SF11">
    <property type="entry name" value="AMINODEOXYCHORISMATE LYASE"/>
    <property type="match status" value="1"/>
</dbReference>
<dbReference type="InterPro" id="IPR043132">
    <property type="entry name" value="BCAT-like_C"/>
</dbReference>
<comment type="pathway">
    <text evidence="2 12">Amino-acid biosynthesis; L-isoleucine biosynthesis; L-isoleucine from 2-oxobutanoate: step 4/4.</text>
</comment>
<dbReference type="UniPathway" id="UPA00048">
    <property type="reaction ID" value="UER00073"/>
</dbReference>
<comment type="catalytic activity">
    <reaction evidence="10 12">
        <text>L-isoleucine + 2-oxoglutarate = (S)-3-methyl-2-oxopentanoate + L-glutamate</text>
        <dbReference type="Rhea" id="RHEA:24801"/>
        <dbReference type="ChEBI" id="CHEBI:16810"/>
        <dbReference type="ChEBI" id="CHEBI:29985"/>
        <dbReference type="ChEBI" id="CHEBI:35146"/>
        <dbReference type="ChEBI" id="CHEBI:58045"/>
        <dbReference type="EC" id="2.6.1.42"/>
    </reaction>
</comment>
<keyword evidence="14" id="KW-1185">Reference proteome</keyword>
<evidence type="ECO:0000256" key="1">
    <source>
        <dbReference type="ARBA" id="ARBA00001933"/>
    </source>
</evidence>
<gene>
    <name evidence="12" type="primary">ilvE</name>
    <name evidence="13" type="ORF">BU204_32250</name>
</gene>